<evidence type="ECO:0000256" key="1">
    <source>
        <dbReference type="SAM" id="MobiDB-lite"/>
    </source>
</evidence>
<organism evidence="3 4">
    <name type="scientific">Coleophoma cylindrospora</name>
    <dbReference type="NCBI Taxonomy" id="1849047"/>
    <lineage>
        <taxon>Eukaryota</taxon>
        <taxon>Fungi</taxon>
        <taxon>Dikarya</taxon>
        <taxon>Ascomycota</taxon>
        <taxon>Pezizomycotina</taxon>
        <taxon>Leotiomycetes</taxon>
        <taxon>Helotiales</taxon>
        <taxon>Dermateaceae</taxon>
        <taxon>Coleophoma</taxon>
    </lineage>
</organism>
<dbReference type="InterPro" id="IPR027417">
    <property type="entry name" value="P-loop_NTPase"/>
</dbReference>
<protein>
    <recommendedName>
        <fullName evidence="2">AAA+ ATPase domain-containing protein</fullName>
    </recommendedName>
</protein>
<dbReference type="Pfam" id="PF00004">
    <property type="entry name" value="AAA"/>
    <property type="match status" value="1"/>
</dbReference>
<dbReference type="Proteomes" id="UP000256645">
    <property type="component" value="Unassembled WGS sequence"/>
</dbReference>
<dbReference type="OrthoDB" id="10042665at2759"/>
<dbReference type="InterPro" id="IPR003959">
    <property type="entry name" value="ATPase_AAA_core"/>
</dbReference>
<dbReference type="SMART" id="SM00382">
    <property type="entry name" value="AAA"/>
    <property type="match status" value="1"/>
</dbReference>
<dbReference type="STRING" id="1849047.A0A3D8QGZ0"/>
<sequence length="878" mass="99654">MPPFLTSSPSLGSPPDLNDAAAKKAKSMSSSLVNRHRRPLDERQPISKEKKKTENRNIRFVLSDGLRTISSWKSPLIESPPETGSGTGKGDVFDLFMAIATSPSAEGAQFVNFEDSDSTISSGDDDTESEVEMGVTRSASKANSVKDFDIEVARDGGSDEKDMATTNDARMGVDNDETESGNVSDIPPPIPIFLPSRTGRRAARRDRQKSWKPPPRPAEVRGMYVNSPYLQKTLRYLVSYYPAQVLSGKFIAIDFPFKVLWHYHRQLTELQKHYSEQTSSSIVSGDEDPKFEDPMKTAEHISVLLDYLEPRYLDVIKPAEERHQDGVASYNTLWLLFKPGCDVYARVGGMLAGLIFSSMKEDSIHIEDRVHGTKRWKDFWTVKAWHLNYVNGKLVRVPRSFKINKFDGEKEITTLPIFPADCLNTVDNGKTRDKLVARGQTYFDFLKSVPVHLVYEGPTWSHRVYPNAWKKEPKQQYDGEFIIDPSSFQRYASESPITVGRDYSPVRRRSVSSSSSVSDDDTRELHGTDDDTYWADYDEIDPQTQTSLTERHLFLLPRRIDGFALKTKRWLGIDVDRTKPLQWSPDEGSAMSQLILPRRDIEIIKALSSRHANGKSGTWGADFIPGKGEGQVFLLHGPPGTGKTYTVECVADYTRRPLVSLTVADIGTDEVRMEANLSRWFTVAASWQAIILIDEADVFLEKRQIANLQRNSLVSVFLRCMEYYPGMLFLTTNRIGQIDDAFLSRTSVALTYEPLNSSVQLRVWEGFLAKLERERSDIIVTDRARTFLEEDKDMNSIQWNGREIRNALQTAIALAVHDAEEDFKRTGRETLKIEIDRDHFAKVLQRRKTFIDYRDSIKRQNEEQRALGEGSRALPKRG</sequence>
<dbReference type="InterPro" id="IPR003593">
    <property type="entry name" value="AAA+_ATPase"/>
</dbReference>
<feature type="domain" description="AAA+ ATPase" evidence="2">
    <location>
        <begin position="629"/>
        <end position="754"/>
    </location>
</feature>
<evidence type="ECO:0000259" key="2">
    <source>
        <dbReference type="SMART" id="SM00382"/>
    </source>
</evidence>
<dbReference type="SUPFAM" id="SSF52540">
    <property type="entry name" value="P-loop containing nucleoside triphosphate hydrolases"/>
    <property type="match status" value="1"/>
</dbReference>
<dbReference type="CDD" id="cd19481">
    <property type="entry name" value="RecA-like_protease"/>
    <property type="match status" value="1"/>
</dbReference>
<feature type="region of interest" description="Disordered" evidence="1">
    <location>
        <begin position="71"/>
        <end position="90"/>
    </location>
</feature>
<dbReference type="EMBL" id="PDLM01000015">
    <property type="protein sequence ID" value="RDW61106.1"/>
    <property type="molecule type" value="Genomic_DNA"/>
</dbReference>
<feature type="compositionally biased region" description="Polar residues" evidence="1">
    <location>
        <begin position="1"/>
        <end position="11"/>
    </location>
</feature>
<dbReference type="Pfam" id="PF23232">
    <property type="entry name" value="AAA_lid_13"/>
    <property type="match status" value="1"/>
</dbReference>
<feature type="compositionally biased region" description="Basic residues" evidence="1">
    <location>
        <begin position="198"/>
        <end position="207"/>
    </location>
</feature>
<dbReference type="Gene3D" id="3.40.50.300">
    <property type="entry name" value="P-loop containing nucleotide triphosphate hydrolases"/>
    <property type="match status" value="1"/>
</dbReference>
<accession>A0A3D8QGZ0</accession>
<proteinExistence type="predicted"/>
<feature type="region of interest" description="Disordered" evidence="1">
    <location>
        <begin position="170"/>
        <end position="218"/>
    </location>
</feature>
<dbReference type="PANTHER" id="PTHR46411:SF4">
    <property type="entry name" value="AAA+ ATPASE DOMAIN-CONTAINING PROTEIN"/>
    <property type="match status" value="1"/>
</dbReference>
<dbReference type="InterPro" id="IPR054289">
    <property type="entry name" value="DUF7025"/>
</dbReference>
<comment type="caution">
    <text evidence="3">The sequence shown here is derived from an EMBL/GenBank/DDBJ whole genome shotgun (WGS) entry which is preliminary data.</text>
</comment>
<name>A0A3D8QGZ0_9HELO</name>
<feature type="region of interest" description="Disordered" evidence="1">
    <location>
        <begin position="503"/>
        <end position="528"/>
    </location>
</feature>
<evidence type="ECO:0000313" key="4">
    <source>
        <dbReference type="Proteomes" id="UP000256645"/>
    </source>
</evidence>
<reference evidence="3 4" key="1">
    <citation type="journal article" date="2018" name="IMA Fungus">
        <title>IMA Genome-F 9: Draft genome sequence of Annulohypoxylon stygium, Aspergillus mulundensis, Berkeleyomyces basicola (syn. Thielaviopsis basicola), Ceratocystis smalleyi, two Cercospora beticola strains, Coleophoma cylindrospora, Fusarium fracticaudum, Phialophora cf. hyalina, and Morchella septimelata.</title>
        <authorList>
            <person name="Wingfield B.D."/>
            <person name="Bills G.F."/>
            <person name="Dong Y."/>
            <person name="Huang W."/>
            <person name="Nel W.J."/>
            <person name="Swalarsk-Parry B.S."/>
            <person name="Vaghefi N."/>
            <person name="Wilken P.M."/>
            <person name="An Z."/>
            <person name="de Beer Z.W."/>
            <person name="De Vos L."/>
            <person name="Chen L."/>
            <person name="Duong T.A."/>
            <person name="Gao Y."/>
            <person name="Hammerbacher A."/>
            <person name="Kikkert J.R."/>
            <person name="Li Y."/>
            <person name="Li H."/>
            <person name="Li K."/>
            <person name="Li Q."/>
            <person name="Liu X."/>
            <person name="Ma X."/>
            <person name="Naidoo K."/>
            <person name="Pethybridge S.J."/>
            <person name="Sun J."/>
            <person name="Steenkamp E.T."/>
            <person name="van der Nest M.A."/>
            <person name="van Wyk S."/>
            <person name="Wingfield M.J."/>
            <person name="Xiong C."/>
            <person name="Yue Q."/>
            <person name="Zhang X."/>
        </authorList>
    </citation>
    <scope>NUCLEOTIDE SEQUENCE [LARGE SCALE GENOMIC DNA]</scope>
    <source>
        <strain evidence="3 4">BP6252</strain>
    </source>
</reference>
<dbReference type="GO" id="GO:0016887">
    <property type="term" value="F:ATP hydrolysis activity"/>
    <property type="evidence" value="ECO:0007669"/>
    <property type="project" value="InterPro"/>
</dbReference>
<feature type="compositionally biased region" description="Basic and acidic residues" evidence="1">
    <location>
        <begin position="39"/>
        <end position="57"/>
    </location>
</feature>
<keyword evidence="4" id="KW-1185">Reference proteome</keyword>
<dbReference type="GO" id="GO:0005524">
    <property type="term" value="F:ATP binding"/>
    <property type="evidence" value="ECO:0007669"/>
    <property type="project" value="InterPro"/>
</dbReference>
<dbReference type="AlphaFoldDB" id="A0A3D8QGZ0"/>
<evidence type="ECO:0000313" key="3">
    <source>
        <dbReference type="EMBL" id="RDW61106.1"/>
    </source>
</evidence>
<gene>
    <name evidence="3" type="ORF">BP6252_12489</name>
</gene>
<feature type="region of interest" description="Disordered" evidence="1">
    <location>
        <begin position="1"/>
        <end position="59"/>
    </location>
</feature>
<dbReference type="PANTHER" id="PTHR46411">
    <property type="entry name" value="FAMILY ATPASE, PUTATIVE-RELATED"/>
    <property type="match status" value="1"/>
</dbReference>
<dbReference type="InterPro" id="IPR056599">
    <property type="entry name" value="AAA_lid_fung"/>
</dbReference>
<dbReference type="Pfam" id="PF22942">
    <property type="entry name" value="DUF7025"/>
    <property type="match status" value="1"/>
</dbReference>